<organism evidence="1 2">
    <name type="scientific">Dunaliella salina</name>
    <name type="common">Green alga</name>
    <name type="synonym">Protococcus salinus</name>
    <dbReference type="NCBI Taxonomy" id="3046"/>
    <lineage>
        <taxon>Eukaryota</taxon>
        <taxon>Viridiplantae</taxon>
        <taxon>Chlorophyta</taxon>
        <taxon>core chlorophytes</taxon>
        <taxon>Chlorophyceae</taxon>
        <taxon>CS clade</taxon>
        <taxon>Chlamydomonadales</taxon>
        <taxon>Dunaliellaceae</taxon>
        <taxon>Dunaliella</taxon>
    </lineage>
</organism>
<protein>
    <recommendedName>
        <fullName evidence="3">Encoded protein</fullName>
    </recommendedName>
</protein>
<sequence length="111" mass="12688">MLCTKGLAFARSHGGVAYAHKLMLFRCQWSGQRCQALRSGPPPFCPWHLSLLHSRWHTRSWAHGEFIQRQSCTASMLEAQAGRAKRNWLPQLLSLQVSHQNTSRHWAPLEG</sequence>
<evidence type="ECO:0000313" key="2">
    <source>
        <dbReference type="Proteomes" id="UP000815325"/>
    </source>
</evidence>
<comment type="caution">
    <text evidence="1">The sequence shown here is derived from an EMBL/GenBank/DDBJ whole genome shotgun (WGS) entry which is preliminary data.</text>
</comment>
<dbReference type="Proteomes" id="UP000815325">
    <property type="component" value="Unassembled WGS sequence"/>
</dbReference>
<gene>
    <name evidence="1" type="ORF">DUNSADRAFT_7157</name>
</gene>
<name>A0ABQ7GLX8_DUNSA</name>
<dbReference type="EMBL" id="MU069697">
    <property type="protein sequence ID" value="KAF5835609.1"/>
    <property type="molecule type" value="Genomic_DNA"/>
</dbReference>
<keyword evidence="2" id="KW-1185">Reference proteome</keyword>
<evidence type="ECO:0008006" key="3">
    <source>
        <dbReference type="Google" id="ProtNLM"/>
    </source>
</evidence>
<accession>A0ABQ7GLX8</accession>
<proteinExistence type="predicted"/>
<reference evidence="1" key="1">
    <citation type="submission" date="2017-08" db="EMBL/GenBank/DDBJ databases">
        <authorList>
            <person name="Polle J.E."/>
            <person name="Barry K."/>
            <person name="Cushman J."/>
            <person name="Schmutz J."/>
            <person name="Tran D."/>
            <person name="Hathwaick L.T."/>
            <person name="Yim W.C."/>
            <person name="Jenkins J."/>
            <person name="Mckie-Krisberg Z.M."/>
            <person name="Prochnik S."/>
            <person name="Lindquist E."/>
            <person name="Dockter R.B."/>
            <person name="Adam C."/>
            <person name="Molina H."/>
            <person name="Bunkerborg J."/>
            <person name="Jin E."/>
            <person name="Buchheim M."/>
            <person name="Magnuson J."/>
        </authorList>
    </citation>
    <scope>NUCLEOTIDE SEQUENCE</scope>
    <source>
        <strain evidence="1">CCAP 19/18</strain>
    </source>
</reference>
<evidence type="ECO:0000313" key="1">
    <source>
        <dbReference type="EMBL" id="KAF5835609.1"/>
    </source>
</evidence>